<dbReference type="InterPro" id="IPR032710">
    <property type="entry name" value="NTF2-like_dom_sf"/>
</dbReference>
<dbReference type="GO" id="GO:0030638">
    <property type="term" value="P:polyketide metabolic process"/>
    <property type="evidence" value="ECO:0007669"/>
    <property type="project" value="InterPro"/>
</dbReference>
<dbReference type="Pfam" id="PF12680">
    <property type="entry name" value="SnoaL_2"/>
    <property type="match status" value="1"/>
</dbReference>
<dbReference type="KEGG" id="hyg:AUC43_06905"/>
<sequence length="127" mass="14769">MTPQDRNKQNAIAFYELMFNDCQPAEALERYVGDEYIQHNPHVKDGKLGFLTYFLRMQAEYPGKHMRVVRAVAENDLVVLHCHQTWPGGHDYAGMDIFRFDANGKIVEHWDVLQEVPEIAQNENGMF</sequence>
<keyword evidence="3" id="KW-1185">Reference proteome</keyword>
<protein>
    <recommendedName>
        <fullName evidence="1">SnoaL-like domain-containing protein</fullName>
    </recommendedName>
</protein>
<evidence type="ECO:0000259" key="1">
    <source>
        <dbReference type="Pfam" id="PF12680"/>
    </source>
</evidence>
<dbReference type="InterPro" id="IPR037401">
    <property type="entry name" value="SnoaL-like"/>
</dbReference>
<proteinExistence type="predicted"/>
<dbReference type="PANTHER" id="PTHR38436">
    <property type="entry name" value="POLYKETIDE CYCLASE SNOAL-LIKE DOMAIN"/>
    <property type="match status" value="1"/>
</dbReference>
<feature type="domain" description="SnoaL-like" evidence="1">
    <location>
        <begin position="13"/>
        <end position="109"/>
    </location>
</feature>
<dbReference type="STRING" id="1411621.AUC43_06905"/>
<accession>A0A0U4C3S8</accession>
<dbReference type="EMBL" id="CP013909">
    <property type="protein sequence ID" value="ALW84840.1"/>
    <property type="molecule type" value="Genomic_DNA"/>
</dbReference>
<name>A0A0U4C3S8_9BACT</name>
<evidence type="ECO:0000313" key="3">
    <source>
        <dbReference type="Proteomes" id="UP000059542"/>
    </source>
</evidence>
<dbReference type="Proteomes" id="UP000059542">
    <property type="component" value="Chromosome"/>
</dbReference>
<dbReference type="OrthoDB" id="9812089at2"/>
<gene>
    <name evidence="2" type="ORF">AUC43_06905</name>
</gene>
<evidence type="ECO:0000313" key="2">
    <source>
        <dbReference type="EMBL" id="ALW84840.1"/>
    </source>
</evidence>
<dbReference type="RefSeq" id="WP_068191337.1">
    <property type="nucleotide sequence ID" value="NZ_CP013909.1"/>
</dbReference>
<dbReference type="InterPro" id="IPR009959">
    <property type="entry name" value="Cyclase_SnoaL-like"/>
</dbReference>
<dbReference type="AlphaFoldDB" id="A0A0U4C3S8"/>
<dbReference type="PANTHER" id="PTHR38436:SF1">
    <property type="entry name" value="ESTER CYCLASE"/>
    <property type="match status" value="1"/>
</dbReference>
<dbReference type="Gene3D" id="3.10.450.50">
    <property type="match status" value="1"/>
</dbReference>
<organism evidence="2 3">
    <name type="scientific">Hymenobacter sedentarius</name>
    <dbReference type="NCBI Taxonomy" id="1411621"/>
    <lineage>
        <taxon>Bacteria</taxon>
        <taxon>Pseudomonadati</taxon>
        <taxon>Bacteroidota</taxon>
        <taxon>Cytophagia</taxon>
        <taxon>Cytophagales</taxon>
        <taxon>Hymenobacteraceae</taxon>
        <taxon>Hymenobacter</taxon>
    </lineage>
</organism>
<dbReference type="SUPFAM" id="SSF54427">
    <property type="entry name" value="NTF2-like"/>
    <property type="match status" value="1"/>
</dbReference>
<reference evidence="2 3" key="1">
    <citation type="submission" date="2015-12" db="EMBL/GenBank/DDBJ databases">
        <authorList>
            <person name="Shamseldin A."/>
            <person name="Moawad H."/>
            <person name="Abd El-Rahim W.M."/>
            <person name="Sadowsky M.J."/>
        </authorList>
    </citation>
    <scope>NUCLEOTIDE SEQUENCE [LARGE SCALE GENOMIC DNA]</scope>
    <source>
        <strain evidence="2 3">DG5B</strain>
    </source>
</reference>